<name>A0A916NKF8_9BACL</name>
<dbReference type="RefSeq" id="WP_218094550.1">
    <property type="nucleotide sequence ID" value="NZ_CAJVAS010000029.1"/>
</dbReference>
<dbReference type="InterPro" id="IPR041657">
    <property type="entry name" value="HTH_17"/>
</dbReference>
<accession>A0A916NKF8</accession>
<dbReference type="GO" id="GO:0003677">
    <property type="term" value="F:DNA binding"/>
    <property type="evidence" value="ECO:0007669"/>
    <property type="project" value="InterPro"/>
</dbReference>
<keyword evidence="3" id="KW-1185">Reference proteome</keyword>
<dbReference type="EMBL" id="CAJVAS010000029">
    <property type="protein sequence ID" value="CAG7644898.1"/>
    <property type="molecule type" value="Genomic_DNA"/>
</dbReference>
<evidence type="ECO:0000259" key="1">
    <source>
        <dbReference type="Pfam" id="PF12728"/>
    </source>
</evidence>
<comment type="caution">
    <text evidence="2">The sequence shown here is derived from an EMBL/GenBank/DDBJ whole genome shotgun (WGS) entry which is preliminary data.</text>
</comment>
<gene>
    <name evidence="2" type="ORF">PAESOLCIP111_04840</name>
</gene>
<protein>
    <recommendedName>
        <fullName evidence="1">Helix-turn-helix domain-containing protein</fullName>
    </recommendedName>
</protein>
<proteinExistence type="predicted"/>
<dbReference type="Pfam" id="PF12728">
    <property type="entry name" value="HTH_17"/>
    <property type="match status" value="1"/>
</dbReference>
<organism evidence="2 3">
    <name type="scientific">Paenibacillus solanacearum</name>
    <dbReference type="NCBI Taxonomy" id="2048548"/>
    <lineage>
        <taxon>Bacteria</taxon>
        <taxon>Bacillati</taxon>
        <taxon>Bacillota</taxon>
        <taxon>Bacilli</taxon>
        <taxon>Bacillales</taxon>
        <taxon>Paenibacillaceae</taxon>
        <taxon>Paenibacillus</taxon>
    </lineage>
</organism>
<dbReference type="NCBIfam" id="TIGR01764">
    <property type="entry name" value="excise"/>
    <property type="match status" value="1"/>
</dbReference>
<reference evidence="2" key="1">
    <citation type="submission" date="2021-06" db="EMBL/GenBank/DDBJ databases">
        <authorList>
            <person name="Criscuolo A."/>
        </authorList>
    </citation>
    <scope>NUCLEOTIDE SEQUENCE</scope>
    <source>
        <strain evidence="2">CIP111600</strain>
    </source>
</reference>
<evidence type="ECO:0000313" key="2">
    <source>
        <dbReference type="EMBL" id="CAG7644898.1"/>
    </source>
</evidence>
<feature type="domain" description="Helix-turn-helix" evidence="1">
    <location>
        <begin position="9"/>
        <end position="54"/>
    </location>
</feature>
<dbReference type="AlphaFoldDB" id="A0A916NKF8"/>
<sequence>MFYDYDDIVTVETLMEMLGIGRNSAYYLLKTNQIKSVKIGRTYRIPKKSVQEYVLNSLRQPSEAATK</sequence>
<dbReference type="Proteomes" id="UP000693672">
    <property type="component" value="Unassembled WGS sequence"/>
</dbReference>
<evidence type="ECO:0000313" key="3">
    <source>
        <dbReference type="Proteomes" id="UP000693672"/>
    </source>
</evidence>
<dbReference type="InterPro" id="IPR010093">
    <property type="entry name" value="SinI_DNA-bd"/>
</dbReference>